<protein>
    <recommendedName>
        <fullName evidence="2">DUF2423 domain-containing protein</fullName>
    </recommendedName>
</protein>
<evidence type="ECO:0000313" key="3">
    <source>
        <dbReference type="EMBL" id="KAK2594434.1"/>
    </source>
</evidence>
<proteinExistence type="predicted"/>
<keyword evidence="4" id="KW-1185">Reference proteome</keyword>
<dbReference type="AlphaFoldDB" id="A0AAJ0FWK3"/>
<comment type="caution">
    <text evidence="3">The sequence shown here is derived from an EMBL/GenBank/DDBJ whole genome shotgun (WGS) entry which is preliminary data.</text>
</comment>
<sequence>MAKSTRSSTKKENNRRKYASVFSPAEAARNERLSAKLLKLARQPKPESSDVNMDATAFEKETAEEAGDGDCTDETAMALDSNKPKSRTGKKRVDQRKQKKSGIVFTKYSDRIGTKKKKTFK</sequence>
<gene>
    <name evidence="3" type="ORF">QQS21_007838</name>
</gene>
<feature type="region of interest" description="Disordered" evidence="1">
    <location>
        <begin position="1"/>
        <end position="26"/>
    </location>
</feature>
<dbReference type="EMBL" id="JASWJB010000168">
    <property type="protein sequence ID" value="KAK2594434.1"/>
    <property type="molecule type" value="Genomic_DNA"/>
</dbReference>
<dbReference type="Proteomes" id="UP001251528">
    <property type="component" value="Unassembled WGS sequence"/>
</dbReference>
<dbReference type="PANTHER" id="PTHR28219">
    <property type="entry name" value="UPF0642 PROTEIN YBL028C"/>
    <property type="match status" value="1"/>
</dbReference>
<dbReference type="Pfam" id="PF10338">
    <property type="entry name" value="YBL028C_N"/>
    <property type="match status" value="1"/>
</dbReference>
<feature type="region of interest" description="Disordered" evidence="1">
    <location>
        <begin position="40"/>
        <end position="121"/>
    </location>
</feature>
<name>A0AAJ0FWK3_9HYPO</name>
<dbReference type="GO" id="GO:0030687">
    <property type="term" value="C:preribosome, large subunit precursor"/>
    <property type="evidence" value="ECO:0007669"/>
    <property type="project" value="TreeGrafter"/>
</dbReference>
<organism evidence="3 4">
    <name type="scientific">Conoideocrella luteorostrata</name>
    <dbReference type="NCBI Taxonomy" id="1105319"/>
    <lineage>
        <taxon>Eukaryota</taxon>
        <taxon>Fungi</taxon>
        <taxon>Dikarya</taxon>
        <taxon>Ascomycota</taxon>
        <taxon>Pezizomycotina</taxon>
        <taxon>Sordariomycetes</taxon>
        <taxon>Hypocreomycetidae</taxon>
        <taxon>Hypocreales</taxon>
        <taxon>Clavicipitaceae</taxon>
        <taxon>Conoideocrella</taxon>
    </lineage>
</organism>
<evidence type="ECO:0000256" key="1">
    <source>
        <dbReference type="SAM" id="MobiDB-lite"/>
    </source>
</evidence>
<feature type="domain" description="DUF2423" evidence="2">
    <location>
        <begin position="1"/>
        <end position="44"/>
    </location>
</feature>
<reference evidence="3" key="1">
    <citation type="submission" date="2023-06" db="EMBL/GenBank/DDBJ databases">
        <title>Conoideocrella luteorostrata (Hypocreales: Clavicipitaceae), a potential biocontrol fungus for elongate hemlock scale in United States Christmas tree production areas.</title>
        <authorList>
            <person name="Barrett H."/>
            <person name="Lovett B."/>
            <person name="Macias A.M."/>
            <person name="Stajich J.E."/>
            <person name="Kasson M.T."/>
        </authorList>
    </citation>
    <scope>NUCLEOTIDE SEQUENCE</scope>
    <source>
        <strain evidence="3">ARSEF 14590</strain>
    </source>
</reference>
<evidence type="ECO:0000313" key="4">
    <source>
        <dbReference type="Proteomes" id="UP001251528"/>
    </source>
</evidence>
<dbReference type="InterPro" id="IPR019434">
    <property type="entry name" value="DUF2423"/>
</dbReference>
<feature type="compositionally biased region" description="Acidic residues" evidence="1">
    <location>
        <begin position="64"/>
        <end position="73"/>
    </location>
</feature>
<evidence type="ECO:0000259" key="2">
    <source>
        <dbReference type="Pfam" id="PF10338"/>
    </source>
</evidence>
<accession>A0AAJ0FWK3</accession>
<dbReference type="PANTHER" id="PTHR28219:SF1">
    <property type="entry name" value="UPF0642 PROTEIN YBL028C"/>
    <property type="match status" value="1"/>
</dbReference>